<accession>A0A8S3ZJJ6</accession>
<sequence length="316" mass="37319">MAVEANIENSLKRNISHSNKEDLKNQMIIKLVKTDAHFRHQQRGEPDLTQEEKISIAEDILNKNPALFLERYSQYLNSEDIRYFEDQKGNYLIDFYVEEISKRCADSRQNVVKNRRYQALQKLIDEGEYFSENEMKWREPLLYEQMVGQYVTESEKAAQMEQEIDKSDLRFSSILLKHLDMQTNKQVYEFQKEKEGEQEEEEEKESNENISEADTDDEEEIDNKKEKISEAERMYFRDEFLRTMQEKFLSGQDASFDYSKVDNNADYDSLDIAGHDAEEKYFDADEDSDSSANTVQRRDMQLTSCMDESGCNVAER</sequence>
<dbReference type="Proteomes" id="UP000678393">
    <property type="component" value="Unassembled WGS sequence"/>
</dbReference>
<dbReference type="AlphaFoldDB" id="A0A8S3ZJJ6"/>
<evidence type="ECO:0000259" key="2">
    <source>
        <dbReference type="Pfam" id="PF09747"/>
    </source>
</evidence>
<keyword evidence="4" id="KW-1185">Reference proteome</keyword>
<dbReference type="EMBL" id="CAJHNH020003663">
    <property type="protein sequence ID" value="CAG5129744.1"/>
    <property type="molecule type" value="Genomic_DNA"/>
</dbReference>
<organism evidence="3 4">
    <name type="scientific">Candidula unifasciata</name>
    <dbReference type="NCBI Taxonomy" id="100452"/>
    <lineage>
        <taxon>Eukaryota</taxon>
        <taxon>Metazoa</taxon>
        <taxon>Spiralia</taxon>
        <taxon>Lophotrochozoa</taxon>
        <taxon>Mollusca</taxon>
        <taxon>Gastropoda</taxon>
        <taxon>Heterobranchia</taxon>
        <taxon>Euthyneura</taxon>
        <taxon>Panpulmonata</taxon>
        <taxon>Eupulmonata</taxon>
        <taxon>Stylommatophora</taxon>
        <taxon>Helicina</taxon>
        <taxon>Helicoidea</taxon>
        <taxon>Geomitridae</taxon>
        <taxon>Candidula</taxon>
    </lineage>
</organism>
<dbReference type="InterPro" id="IPR018613">
    <property type="entry name" value="Ccdc97-like"/>
</dbReference>
<dbReference type="OrthoDB" id="333176at2759"/>
<comment type="caution">
    <text evidence="3">The sequence shown here is derived from an EMBL/GenBank/DDBJ whole genome shotgun (WGS) entry which is preliminary data.</text>
</comment>
<dbReference type="InterPro" id="IPR040233">
    <property type="entry name" value="CCD97-like_C"/>
</dbReference>
<reference evidence="3" key="1">
    <citation type="submission" date="2021-04" db="EMBL/GenBank/DDBJ databases">
        <authorList>
            <consortium name="Molecular Ecology Group"/>
        </authorList>
    </citation>
    <scope>NUCLEOTIDE SEQUENCE</scope>
</reference>
<evidence type="ECO:0000256" key="1">
    <source>
        <dbReference type="SAM" id="MobiDB-lite"/>
    </source>
</evidence>
<dbReference type="PANTHER" id="PTHR31840:SF1">
    <property type="entry name" value="COILED-COIL DOMAIN-CONTAINING PROTEIN 97"/>
    <property type="match status" value="1"/>
</dbReference>
<gene>
    <name evidence="3" type="ORF">CUNI_LOCUS15302</name>
</gene>
<feature type="compositionally biased region" description="Acidic residues" evidence="1">
    <location>
        <begin position="196"/>
        <end position="221"/>
    </location>
</feature>
<dbReference type="Pfam" id="PF09747">
    <property type="entry name" value="CCD97-like_C"/>
    <property type="match status" value="1"/>
</dbReference>
<dbReference type="PANTHER" id="PTHR31840">
    <property type="entry name" value="COILED-COIL DOMAIN-CONTAINING PROTEIN 97"/>
    <property type="match status" value="1"/>
</dbReference>
<feature type="region of interest" description="Disordered" evidence="1">
    <location>
        <begin position="191"/>
        <end position="228"/>
    </location>
</feature>
<evidence type="ECO:0000313" key="3">
    <source>
        <dbReference type="EMBL" id="CAG5129744.1"/>
    </source>
</evidence>
<evidence type="ECO:0000313" key="4">
    <source>
        <dbReference type="Proteomes" id="UP000678393"/>
    </source>
</evidence>
<proteinExistence type="predicted"/>
<protein>
    <recommendedName>
        <fullName evidence="2">CCD97-like C-terminal domain-containing protein</fullName>
    </recommendedName>
</protein>
<name>A0A8S3ZJJ6_9EUPU</name>
<feature type="region of interest" description="Disordered" evidence="1">
    <location>
        <begin position="278"/>
        <end position="297"/>
    </location>
</feature>
<feature type="domain" description="CCD97-like C-terminal" evidence="2">
    <location>
        <begin position="114"/>
        <end position="285"/>
    </location>
</feature>